<dbReference type="NCBIfam" id="TIGR02067">
    <property type="entry name" value="his_9_HisN"/>
    <property type="match status" value="1"/>
</dbReference>
<protein>
    <recommendedName>
        <fullName evidence="4 11">Histidinol-phosphatase</fullName>
        <ecNumber evidence="4 11">3.1.3.15</ecNumber>
    </recommendedName>
</protein>
<accession>A0A7W6S249</accession>
<dbReference type="PRINTS" id="PR00377">
    <property type="entry name" value="IMPHPHTASES"/>
</dbReference>
<dbReference type="EC" id="3.1.3.15" evidence="4 11"/>
<evidence type="ECO:0000256" key="4">
    <source>
        <dbReference type="ARBA" id="ARBA00013085"/>
    </source>
</evidence>
<keyword evidence="9" id="KW-0368">Histidine biosynthesis</keyword>
<keyword evidence="6 12" id="KW-0479">Metal-binding</keyword>
<evidence type="ECO:0000256" key="2">
    <source>
        <dbReference type="ARBA" id="ARBA00004970"/>
    </source>
</evidence>
<proteinExistence type="inferred from homology"/>
<evidence type="ECO:0000256" key="3">
    <source>
        <dbReference type="ARBA" id="ARBA00009759"/>
    </source>
</evidence>
<dbReference type="PROSITE" id="PS00629">
    <property type="entry name" value="IMP_1"/>
    <property type="match status" value="1"/>
</dbReference>
<feature type="binding site" evidence="12">
    <location>
        <position position="217"/>
    </location>
    <ligand>
        <name>Mg(2+)</name>
        <dbReference type="ChEBI" id="CHEBI:18420"/>
        <label>1</label>
        <note>catalytic</note>
    </ligand>
</feature>
<evidence type="ECO:0000256" key="7">
    <source>
        <dbReference type="ARBA" id="ARBA00022801"/>
    </source>
</evidence>
<dbReference type="Gene3D" id="3.40.190.80">
    <property type="match status" value="1"/>
</dbReference>
<evidence type="ECO:0000256" key="12">
    <source>
        <dbReference type="PIRSR" id="PIRSR600760-2"/>
    </source>
</evidence>
<dbReference type="Proteomes" id="UP000555728">
    <property type="component" value="Unassembled WGS sequence"/>
</dbReference>
<evidence type="ECO:0000256" key="9">
    <source>
        <dbReference type="ARBA" id="ARBA00023102"/>
    </source>
</evidence>
<evidence type="ECO:0000313" key="14">
    <source>
        <dbReference type="Proteomes" id="UP000555728"/>
    </source>
</evidence>
<dbReference type="AlphaFoldDB" id="A0A7W6S249"/>
<evidence type="ECO:0000256" key="11">
    <source>
        <dbReference type="NCBIfam" id="TIGR02067"/>
    </source>
</evidence>
<dbReference type="Pfam" id="PF00459">
    <property type="entry name" value="Inositol_P"/>
    <property type="match status" value="1"/>
</dbReference>
<evidence type="ECO:0000256" key="5">
    <source>
        <dbReference type="ARBA" id="ARBA00022605"/>
    </source>
</evidence>
<feature type="binding site" evidence="12">
    <location>
        <position position="93"/>
    </location>
    <ligand>
        <name>Mg(2+)</name>
        <dbReference type="ChEBI" id="CHEBI:18420"/>
        <label>2</label>
    </ligand>
</feature>
<dbReference type="PANTHER" id="PTHR43200:SF6">
    <property type="entry name" value="3'(2'),5'-BISPHOSPHATE NUCLEOTIDASE"/>
    <property type="match status" value="1"/>
</dbReference>
<comment type="pathway">
    <text evidence="2">Amino-acid biosynthesis; L-histidine biosynthesis; L-histidine from 5-phospho-alpha-D-ribose 1-diphosphate: step 8/9.</text>
</comment>
<sequence>MDAMTDRLRADIQALVPFAERLADAARGETLPRFRSAGLAVETKGDLSPVTAADRAAEAAMRTLIAAEYPDHGILGEEQDSVGLDREFVWVLDPIDGTRSFVTGSPLWGTLVALSWHGQPVLGIIDSPAVDERWIGCIGRATTYNGEPCRTRTLPTLGQGFLFTAAPDLFTATDRPGFEALSARVADRRYSADCYAYGMVASGWIDIALDPDTKPYDYMALVPVVEGAGGVMTEWSGARPRIDGSGWVVAVGDPAQHDAVLAALAGA</sequence>
<dbReference type="EMBL" id="JACIGI010000021">
    <property type="protein sequence ID" value="MBB4286782.1"/>
    <property type="molecule type" value="Genomic_DNA"/>
</dbReference>
<gene>
    <name evidence="13" type="ORF">GGD88_002523</name>
</gene>
<dbReference type="InterPro" id="IPR051090">
    <property type="entry name" value="Inositol_monoP_superfamily"/>
</dbReference>
<dbReference type="InterPro" id="IPR020583">
    <property type="entry name" value="Inositol_monoP_metal-BS"/>
</dbReference>
<evidence type="ECO:0000256" key="10">
    <source>
        <dbReference type="ARBA" id="ARBA00049158"/>
    </source>
</evidence>
<comment type="catalytic activity">
    <reaction evidence="10">
        <text>L-histidinol phosphate + H2O = L-histidinol + phosphate</text>
        <dbReference type="Rhea" id="RHEA:14465"/>
        <dbReference type="ChEBI" id="CHEBI:15377"/>
        <dbReference type="ChEBI" id="CHEBI:43474"/>
        <dbReference type="ChEBI" id="CHEBI:57699"/>
        <dbReference type="ChEBI" id="CHEBI:57980"/>
        <dbReference type="EC" id="3.1.3.15"/>
    </reaction>
</comment>
<evidence type="ECO:0000256" key="6">
    <source>
        <dbReference type="ARBA" id="ARBA00022723"/>
    </source>
</evidence>
<dbReference type="InterPro" id="IPR011809">
    <property type="entry name" value="His_9_proposed"/>
</dbReference>
<dbReference type="GO" id="GO:0046872">
    <property type="term" value="F:metal ion binding"/>
    <property type="evidence" value="ECO:0007669"/>
    <property type="project" value="UniProtKB-KW"/>
</dbReference>
<comment type="similarity">
    <text evidence="3">Belongs to the inositol monophosphatase superfamily.</text>
</comment>
<keyword evidence="5" id="KW-0028">Amino-acid biosynthesis</keyword>
<dbReference type="CDD" id="cd01641">
    <property type="entry name" value="Bacterial_IMPase_like_1"/>
    <property type="match status" value="1"/>
</dbReference>
<dbReference type="UniPathway" id="UPA00031">
    <property type="reaction ID" value="UER00013"/>
</dbReference>
<comment type="caution">
    <text evidence="13">The sequence shown here is derived from an EMBL/GenBank/DDBJ whole genome shotgun (WGS) entry which is preliminary data.</text>
</comment>
<reference evidence="13 14" key="1">
    <citation type="submission" date="2020-08" db="EMBL/GenBank/DDBJ databases">
        <title>Genome sequencing of Purple Non-Sulfur Bacteria from various extreme environments.</title>
        <authorList>
            <person name="Mayer M."/>
        </authorList>
    </citation>
    <scope>NUCLEOTIDE SEQUENCE [LARGE SCALE GENOMIC DNA]</scope>
    <source>
        <strain evidence="13 14">JA135</strain>
    </source>
</reference>
<dbReference type="InterPro" id="IPR000760">
    <property type="entry name" value="Inositol_monophosphatase-like"/>
</dbReference>
<keyword evidence="8 12" id="KW-0460">Magnesium</keyword>
<dbReference type="RefSeq" id="WP_184435924.1">
    <property type="nucleotide sequence ID" value="NZ_JACIGI010000021.1"/>
</dbReference>
<evidence type="ECO:0000256" key="1">
    <source>
        <dbReference type="ARBA" id="ARBA00001946"/>
    </source>
</evidence>
<name>A0A7W6S249_9PROT</name>
<dbReference type="SUPFAM" id="SSF56655">
    <property type="entry name" value="Carbohydrate phosphatase"/>
    <property type="match status" value="1"/>
</dbReference>
<dbReference type="GO" id="GO:0004401">
    <property type="term" value="F:histidinol-phosphatase activity"/>
    <property type="evidence" value="ECO:0007669"/>
    <property type="project" value="UniProtKB-UniRule"/>
</dbReference>
<feature type="binding site" evidence="12">
    <location>
        <position position="95"/>
    </location>
    <ligand>
        <name>Mg(2+)</name>
        <dbReference type="ChEBI" id="CHEBI:18420"/>
        <label>1</label>
        <note>catalytic</note>
    </ligand>
</feature>
<evidence type="ECO:0000256" key="8">
    <source>
        <dbReference type="ARBA" id="ARBA00022842"/>
    </source>
</evidence>
<keyword evidence="14" id="KW-1185">Reference proteome</keyword>
<keyword evidence="7" id="KW-0378">Hydrolase</keyword>
<comment type="cofactor">
    <cofactor evidence="1 12">
        <name>Mg(2+)</name>
        <dbReference type="ChEBI" id="CHEBI:18420"/>
    </cofactor>
</comment>
<evidence type="ECO:0000313" key="13">
    <source>
        <dbReference type="EMBL" id="MBB4286782.1"/>
    </source>
</evidence>
<dbReference type="Gene3D" id="3.30.540.10">
    <property type="entry name" value="Fructose-1,6-Bisphosphatase, subunit A, domain 1"/>
    <property type="match status" value="1"/>
</dbReference>
<feature type="binding site" evidence="12">
    <location>
        <position position="77"/>
    </location>
    <ligand>
        <name>Mg(2+)</name>
        <dbReference type="ChEBI" id="CHEBI:18420"/>
        <label>1</label>
        <note>catalytic</note>
    </ligand>
</feature>
<feature type="binding site" evidence="12">
    <location>
        <position position="96"/>
    </location>
    <ligand>
        <name>Mg(2+)</name>
        <dbReference type="ChEBI" id="CHEBI:18420"/>
        <label>1</label>
        <note>catalytic</note>
    </ligand>
</feature>
<organism evidence="13 14">
    <name type="scientific">Roseospira goensis</name>
    <dbReference type="NCBI Taxonomy" id="391922"/>
    <lineage>
        <taxon>Bacteria</taxon>
        <taxon>Pseudomonadati</taxon>
        <taxon>Pseudomonadota</taxon>
        <taxon>Alphaproteobacteria</taxon>
        <taxon>Rhodospirillales</taxon>
        <taxon>Rhodospirillaceae</taxon>
        <taxon>Roseospira</taxon>
    </lineage>
</organism>
<dbReference type="PANTHER" id="PTHR43200">
    <property type="entry name" value="PHOSPHATASE"/>
    <property type="match status" value="1"/>
</dbReference>
<dbReference type="GO" id="GO:0000105">
    <property type="term" value="P:L-histidine biosynthetic process"/>
    <property type="evidence" value="ECO:0007669"/>
    <property type="project" value="UniProtKB-UniRule"/>
</dbReference>